<gene>
    <name evidence="6" type="ORF">CL176_06515</name>
</gene>
<organism evidence="6 7">
    <name type="scientific">Suicoccus acidiformans</name>
    <dbReference type="NCBI Taxonomy" id="2036206"/>
    <lineage>
        <taxon>Bacteria</taxon>
        <taxon>Bacillati</taxon>
        <taxon>Bacillota</taxon>
        <taxon>Bacilli</taxon>
        <taxon>Lactobacillales</taxon>
        <taxon>Aerococcaceae</taxon>
        <taxon>Suicoccus</taxon>
    </lineage>
</organism>
<dbReference type="InterPro" id="IPR036188">
    <property type="entry name" value="FAD/NAD-bd_sf"/>
</dbReference>
<reference evidence="6 7" key="1">
    <citation type="submission" date="2017-09" db="EMBL/GenBank/DDBJ databases">
        <title>Complete genome sequence of Oxytococcus suis strain ZY16052.</title>
        <authorList>
            <person name="Li F."/>
        </authorList>
    </citation>
    <scope>NUCLEOTIDE SEQUENCE [LARGE SCALE GENOMIC DNA]</scope>
    <source>
        <strain evidence="6 7">ZY16052</strain>
    </source>
</reference>
<sequence length="90" mass="9585">MRPEVINSKNETGPFYALPRIPSHHHTMDGLRIDTQAHVLDENGEVIPGLYTAGSKVVEGIHGGNRIGGHALTDTVVFGKLAGETAVADE</sequence>
<dbReference type="Pfam" id="PF00890">
    <property type="entry name" value="FAD_binding_2"/>
    <property type="match status" value="1"/>
</dbReference>
<dbReference type="OrthoDB" id="9806724at2"/>
<evidence type="ECO:0000259" key="5">
    <source>
        <dbReference type="Pfam" id="PF00890"/>
    </source>
</evidence>
<evidence type="ECO:0000256" key="3">
    <source>
        <dbReference type="ARBA" id="ARBA00022827"/>
    </source>
</evidence>
<dbReference type="Proteomes" id="UP000263232">
    <property type="component" value="Chromosome"/>
</dbReference>
<keyword evidence="7" id="KW-1185">Reference proteome</keyword>
<dbReference type="EMBL" id="CP023434">
    <property type="protein sequence ID" value="AXY25678.1"/>
    <property type="molecule type" value="Genomic_DNA"/>
</dbReference>
<dbReference type="InterPro" id="IPR050315">
    <property type="entry name" value="FAD-oxidoreductase_2"/>
</dbReference>
<evidence type="ECO:0000256" key="4">
    <source>
        <dbReference type="ARBA" id="ARBA00023002"/>
    </source>
</evidence>
<dbReference type="AlphaFoldDB" id="A0A347WKS1"/>
<evidence type="ECO:0000313" key="6">
    <source>
        <dbReference type="EMBL" id="AXY25678.1"/>
    </source>
</evidence>
<dbReference type="Gene3D" id="3.90.700.10">
    <property type="entry name" value="Succinate dehydrogenase/fumarate reductase flavoprotein, catalytic domain"/>
    <property type="match status" value="1"/>
</dbReference>
<dbReference type="PANTHER" id="PTHR43400">
    <property type="entry name" value="FUMARATE REDUCTASE"/>
    <property type="match status" value="1"/>
</dbReference>
<dbReference type="InterPro" id="IPR003953">
    <property type="entry name" value="FAD-dep_OxRdtase_2_FAD-bd"/>
</dbReference>
<feature type="domain" description="FAD-dependent oxidoreductase 2 FAD-binding" evidence="5">
    <location>
        <begin position="9"/>
        <end position="72"/>
    </location>
</feature>
<evidence type="ECO:0000313" key="7">
    <source>
        <dbReference type="Proteomes" id="UP000263232"/>
    </source>
</evidence>
<dbReference type="GO" id="GO:0033765">
    <property type="term" value="F:steroid dehydrogenase activity, acting on the CH-CH group of donors"/>
    <property type="evidence" value="ECO:0007669"/>
    <property type="project" value="UniProtKB-ARBA"/>
</dbReference>
<name>A0A347WKS1_9LACT</name>
<keyword evidence="3" id="KW-0274">FAD</keyword>
<keyword evidence="4" id="KW-0560">Oxidoreductase</keyword>
<protein>
    <recommendedName>
        <fullName evidence="5">FAD-dependent oxidoreductase 2 FAD-binding domain-containing protein</fullName>
    </recommendedName>
</protein>
<comment type="cofactor">
    <cofactor evidence="1">
        <name>FAD</name>
        <dbReference type="ChEBI" id="CHEBI:57692"/>
    </cofactor>
</comment>
<accession>A0A347WKS1</accession>
<evidence type="ECO:0000256" key="2">
    <source>
        <dbReference type="ARBA" id="ARBA00022630"/>
    </source>
</evidence>
<dbReference type="Gene3D" id="3.50.50.60">
    <property type="entry name" value="FAD/NAD(P)-binding domain"/>
    <property type="match status" value="1"/>
</dbReference>
<proteinExistence type="predicted"/>
<keyword evidence="2" id="KW-0285">Flavoprotein</keyword>
<evidence type="ECO:0000256" key="1">
    <source>
        <dbReference type="ARBA" id="ARBA00001974"/>
    </source>
</evidence>
<dbReference type="SUPFAM" id="SSF51905">
    <property type="entry name" value="FAD/NAD(P)-binding domain"/>
    <property type="match status" value="1"/>
</dbReference>
<dbReference type="RefSeq" id="WP_118990580.1">
    <property type="nucleotide sequence ID" value="NZ_CP023434.1"/>
</dbReference>
<dbReference type="InterPro" id="IPR027477">
    <property type="entry name" value="Succ_DH/fumarate_Rdtase_cat_sf"/>
</dbReference>
<dbReference type="KEGG" id="abae:CL176_06515"/>
<dbReference type="PANTHER" id="PTHR43400:SF7">
    <property type="entry name" value="FAD-DEPENDENT OXIDOREDUCTASE 2 FAD BINDING DOMAIN-CONTAINING PROTEIN"/>
    <property type="match status" value="1"/>
</dbReference>